<evidence type="ECO:0000313" key="2">
    <source>
        <dbReference type="Proteomes" id="UP001066276"/>
    </source>
</evidence>
<organism evidence="1 2">
    <name type="scientific">Pleurodeles waltl</name>
    <name type="common">Iberian ribbed newt</name>
    <dbReference type="NCBI Taxonomy" id="8319"/>
    <lineage>
        <taxon>Eukaryota</taxon>
        <taxon>Metazoa</taxon>
        <taxon>Chordata</taxon>
        <taxon>Craniata</taxon>
        <taxon>Vertebrata</taxon>
        <taxon>Euteleostomi</taxon>
        <taxon>Amphibia</taxon>
        <taxon>Batrachia</taxon>
        <taxon>Caudata</taxon>
        <taxon>Salamandroidea</taxon>
        <taxon>Salamandridae</taxon>
        <taxon>Pleurodelinae</taxon>
        <taxon>Pleurodeles</taxon>
    </lineage>
</organism>
<proteinExistence type="predicted"/>
<evidence type="ECO:0000313" key="1">
    <source>
        <dbReference type="EMBL" id="KAJ1160345.1"/>
    </source>
</evidence>
<keyword evidence="2" id="KW-1185">Reference proteome</keyword>
<dbReference type="AlphaFoldDB" id="A0AAV7S981"/>
<reference evidence="1" key="1">
    <citation type="journal article" date="2022" name="bioRxiv">
        <title>Sequencing and chromosome-scale assembly of the giantPleurodeles waltlgenome.</title>
        <authorList>
            <person name="Brown T."/>
            <person name="Elewa A."/>
            <person name="Iarovenko S."/>
            <person name="Subramanian E."/>
            <person name="Araus A.J."/>
            <person name="Petzold A."/>
            <person name="Susuki M."/>
            <person name="Suzuki K.-i.T."/>
            <person name="Hayashi T."/>
            <person name="Toyoda A."/>
            <person name="Oliveira C."/>
            <person name="Osipova E."/>
            <person name="Leigh N.D."/>
            <person name="Simon A."/>
            <person name="Yun M.H."/>
        </authorList>
    </citation>
    <scope>NUCLEOTIDE SEQUENCE</scope>
    <source>
        <strain evidence="1">20211129_DDA</strain>
        <tissue evidence="1">Liver</tissue>
    </source>
</reference>
<name>A0AAV7S981_PLEWA</name>
<dbReference type="Proteomes" id="UP001066276">
    <property type="component" value="Chromosome 4_2"/>
</dbReference>
<comment type="caution">
    <text evidence="1">The sequence shown here is derived from an EMBL/GenBank/DDBJ whole genome shotgun (WGS) entry which is preliminary data.</text>
</comment>
<accession>A0AAV7S981</accession>
<sequence>MERFPGQRQGPTYPTVVFQHLDPVDCVPGLWGENSFNSGFSFQRAHSCYRQTACACPREAPVRSRQLRPAADRLSLSAFCRTYLLHELWLWVQLLEYFATSPASELRHLLQRALPHIQKEAIVMATSKTGSTRV</sequence>
<dbReference type="EMBL" id="JANPWB010000008">
    <property type="protein sequence ID" value="KAJ1160345.1"/>
    <property type="molecule type" value="Genomic_DNA"/>
</dbReference>
<protein>
    <submittedName>
        <fullName evidence="1">Uncharacterized protein</fullName>
    </submittedName>
</protein>
<gene>
    <name evidence="1" type="ORF">NDU88_000847</name>
</gene>